<gene>
    <name evidence="1" type="ORF">L9F63_003049</name>
</gene>
<dbReference type="AlphaFoldDB" id="A0AAD7ZSP9"/>
<name>A0AAD7ZSP9_DIPPU</name>
<accession>A0AAD7ZSP9</accession>
<protein>
    <submittedName>
        <fullName evidence="1">Uncharacterized protein</fullName>
    </submittedName>
</protein>
<comment type="caution">
    <text evidence="1">The sequence shown here is derived from an EMBL/GenBank/DDBJ whole genome shotgun (WGS) entry which is preliminary data.</text>
</comment>
<proteinExistence type="predicted"/>
<evidence type="ECO:0000313" key="2">
    <source>
        <dbReference type="Proteomes" id="UP001233999"/>
    </source>
</evidence>
<sequence length="66" mass="7362">RFHVLYGRFLTNILNLSITAGALLSTIIDTSSRVFFGTFLSSKTISGNFMIQIILKHSSIIKTLRS</sequence>
<evidence type="ECO:0000313" key="1">
    <source>
        <dbReference type="EMBL" id="KAJ9585158.1"/>
    </source>
</evidence>
<organism evidence="1 2">
    <name type="scientific">Diploptera punctata</name>
    <name type="common">Pacific beetle cockroach</name>
    <dbReference type="NCBI Taxonomy" id="6984"/>
    <lineage>
        <taxon>Eukaryota</taxon>
        <taxon>Metazoa</taxon>
        <taxon>Ecdysozoa</taxon>
        <taxon>Arthropoda</taxon>
        <taxon>Hexapoda</taxon>
        <taxon>Insecta</taxon>
        <taxon>Pterygota</taxon>
        <taxon>Neoptera</taxon>
        <taxon>Polyneoptera</taxon>
        <taxon>Dictyoptera</taxon>
        <taxon>Blattodea</taxon>
        <taxon>Blaberoidea</taxon>
        <taxon>Blaberidae</taxon>
        <taxon>Diplopterinae</taxon>
        <taxon>Diploptera</taxon>
    </lineage>
</organism>
<reference evidence="1" key="1">
    <citation type="journal article" date="2023" name="IScience">
        <title>Live-bearing cockroach genome reveals convergent evolutionary mechanisms linked to viviparity in insects and beyond.</title>
        <authorList>
            <person name="Fouks B."/>
            <person name="Harrison M.C."/>
            <person name="Mikhailova A.A."/>
            <person name="Marchal E."/>
            <person name="English S."/>
            <person name="Carruthers M."/>
            <person name="Jennings E.C."/>
            <person name="Chiamaka E.L."/>
            <person name="Frigard R.A."/>
            <person name="Pippel M."/>
            <person name="Attardo G.M."/>
            <person name="Benoit J.B."/>
            <person name="Bornberg-Bauer E."/>
            <person name="Tobe S.S."/>
        </authorList>
    </citation>
    <scope>NUCLEOTIDE SEQUENCE</scope>
    <source>
        <strain evidence="1">Stay&amp;Tobe</strain>
    </source>
</reference>
<keyword evidence="2" id="KW-1185">Reference proteome</keyword>
<dbReference type="Proteomes" id="UP001233999">
    <property type="component" value="Unassembled WGS sequence"/>
</dbReference>
<feature type="non-terminal residue" evidence="1">
    <location>
        <position position="66"/>
    </location>
</feature>
<reference evidence="1" key="2">
    <citation type="submission" date="2023-05" db="EMBL/GenBank/DDBJ databases">
        <authorList>
            <person name="Fouks B."/>
        </authorList>
    </citation>
    <scope>NUCLEOTIDE SEQUENCE</scope>
    <source>
        <strain evidence="1">Stay&amp;Tobe</strain>
        <tissue evidence="1">Testes</tissue>
    </source>
</reference>
<feature type="non-terminal residue" evidence="1">
    <location>
        <position position="1"/>
    </location>
</feature>
<dbReference type="EMBL" id="JASPKZ010007295">
    <property type="protein sequence ID" value="KAJ9585158.1"/>
    <property type="molecule type" value="Genomic_DNA"/>
</dbReference>